<keyword evidence="3" id="KW-1185">Reference proteome</keyword>
<accession>A0A9E7TL50</accession>
<feature type="coiled-coil region" evidence="1">
    <location>
        <begin position="7"/>
        <end position="62"/>
    </location>
</feature>
<dbReference type="GeneID" id="74306880"/>
<gene>
    <name evidence="2" type="ORF">L6E24_04250</name>
</gene>
<dbReference type="KEGG" id="mend:L6E24_04250"/>
<protein>
    <submittedName>
        <fullName evidence="2">Uncharacterized protein</fullName>
    </submittedName>
</protein>
<organism evidence="2 3">
    <name type="scientific">Methanoplanus endosymbiosus</name>
    <dbReference type="NCBI Taxonomy" id="33865"/>
    <lineage>
        <taxon>Archaea</taxon>
        <taxon>Methanobacteriati</taxon>
        <taxon>Methanobacteriota</taxon>
        <taxon>Stenosarchaea group</taxon>
        <taxon>Methanomicrobia</taxon>
        <taxon>Methanomicrobiales</taxon>
        <taxon>Methanomicrobiaceae</taxon>
        <taxon>Methanoplanus</taxon>
    </lineage>
</organism>
<reference evidence="2" key="1">
    <citation type="submission" date="2022-04" db="EMBL/GenBank/DDBJ databases">
        <title>Complete genome of Methanoplanus endosymbiosus DSM 3599.</title>
        <authorList>
            <person name="Chen S.-C."/>
            <person name="You Y.-T."/>
            <person name="Zhou Y.-Z."/>
            <person name="Lai M.-C."/>
        </authorList>
    </citation>
    <scope>NUCLEOTIDE SEQUENCE</scope>
    <source>
        <strain evidence="2">DSM 3599</strain>
    </source>
</reference>
<dbReference type="RefSeq" id="WP_257743484.1">
    <property type="nucleotide sequence ID" value="NZ_CP096115.1"/>
</dbReference>
<proteinExistence type="predicted"/>
<keyword evidence="1" id="KW-0175">Coiled coil</keyword>
<evidence type="ECO:0000313" key="3">
    <source>
        <dbReference type="Proteomes" id="UP001060368"/>
    </source>
</evidence>
<dbReference type="Proteomes" id="UP001060368">
    <property type="component" value="Chromosome"/>
</dbReference>
<dbReference type="AlphaFoldDB" id="A0A9E7TL50"/>
<evidence type="ECO:0000313" key="2">
    <source>
        <dbReference type="EMBL" id="UUX93345.1"/>
    </source>
</evidence>
<sequence length="144" mass="16905">MSDKPDINYLQEKLDRKTKEVQELSLELEKTNEGLIALYTELDDTNQQLTESNKKLKEEEKKILTYLFETVNKTRNPVMSITRNLELLEEMTVQEDFDRNDVRTIIEVIKCNARMINENISELNKVALAGSDRVLDSYREFLTE</sequence>
<dbReference type="EMBL" id="CP096115">
    <property type="protein sequence ID" value="UUX93345.1"/>
    <property type="molecule type" value="Genomic_DNA"/>
</dbReference>
<evidence type="ECO:0000256" key="1">
    <source>
        <dbReference type="SAM" id="Coils"/>
    </source>
</evidence>
<name>A0A9E7TL50_9EURY</name>